<sequence>MRPSRARDPTRAGTPFSSASRLLGAAATSDPEIQEDARPLTASDAYPLLFALAKPPSLKARPGLGAAHGLGAAIGAVFAGPRAAVARSLNQPTDF</sequence>
<feature type="compositionally biased region" description="Basic and acidic residues" evidence="1">
    <location>
        <begin position="1"/>
        <end position="10"/>
    </location>
</feature>
<dbReference type="Proteomes" id="UP000199048">
    <property type="component" value="Unassembled WGS sequence"/>
</dbReference>
<evidence type="ECO:0000256" key="1">
    <source>
        <dbReference type="SAM" id="MobiDB-lite"/>
    </source>
</evidence>
<keyword evidence="3" id="KW-1185">Reference proteome</keyword>
<name>A0A1I4SMH4_9HYPH</name>
<evidence type="ECO:0000313" key="2">
    <source>
        <dbReference type="EMBL" id="SFM65632.1"/>
    </source>
</evidence>
<accession>A0A1I4SMH4</accession>
<proteinExistence type="predicted"/>
<dbReference type="EMBL" id="FOTK01000043">
    <property type="protein sequence ID" value="SFM65632.1"/>
    <property type="molecule type" value="Genomic_DNA"/>
</dbReference>
<feature type="region of interest" description="Disordered" evidence="1">
    <location>
        <begin position="1"/>
        <end position="33"/>
    </location>
</feature>
<evidence type="ECO:0000313" key="3">
    <source>
        <dbReference type="Proteomes" id="UP000199048"/>
    </source>
</evidence>
<protein>
    <submittedName>
        <fullName evidence="2">Uncharacterized protein</fullName>
    </submittedName>
</protein>
<dbReference type="AlphaFoldDB" id="A0A1I4SMH4"/>
<gene>
    <name evidence="2" type="ORF">SAMN05192568_104343</name>
</gene>
<organism evidence="2 3">
    <name type="scientific">Methylobacterium pseudosasicola</name>
    <dbReference type="NCBI Taxonomy" id="582667"/>
    <lineage>
        <taxon>Bacteria</taxon>
        <taxon>Pseudomonadati</taxon>
        <taxon>Pseudomonadota</taxon>
        <taxon>Alphaproteobacteria</taxon>
        <taxon>Hyphomicrobiales</taxon>
        <taxon>Methylobacteriaceae</taxon>
        <taxon>Methylobacterium</taxon>
    </lineage>
</organism>
<reference evidence="3" key="1">
    <citation type="submission" date="2016-10" db="EMBL/GenBank/DDBJ databases">
        <authorList>
            <person name="Varghese N."/>
            <person name="Submissions S."/>
        </authorList>
    </citation>
    <scope>NUCLEOTIDE SEQUENCE [LARGE SCALE GENOMIC DNA]</scope>
    <source>
        <strain evidence="3">BL36</strain>
    </source>
</reference>